<dbReference type="EMBL" id="JAUSQW010000001">
    <property type="protein sequence ID" value="MDP9800936.1"/>
    <property type="molecule type" value="Genomic_DNA"/>
</dbReference>
<proteinExistence type="predicted"/>
<evidence type="ECO:0000256" key="1">
    <source>
        <dbReference type="SAM" id="Phobius"/>
    </source>
</evidence>
<accession>A0ABT9NB63</accession>
<keyword evidence="1" id="KW-1133">Transmembrane helix</keyword>
<keyword evidence="1" id="KW-0472">Membrane</keyword>
<keyword evidence="1" id="KW-0812">Transmembrane</keyword>
<comment type="caution">
    <text evidence="2">The sequence shown here is derived from an EMBL/GenBank/DDBJ whole genome shotgun (WGS) entry which is preliminary data.</text>
</comment>
<name>A0ABT9NB63_9ACTO</name>
<feature type="transmembrane region" description="Helical" evidence="1">
    <location>
        <begin position="6"/>
        <end position="26"/>
    </location>
</feature>
<sequence length="46" mass="4810">MNARKYIVLTLIGIGVGIGTTMELIASAINGTQHSPGVPAFLAQRK</sequence>
<keyword evidence="3" id="KW-1185">Reference proteome</keyword>
<gene>
    <name evidence="2" type="ORF">J2S49_001012</name>
</gene>
<protein>
    <submittedName>
        <fullName evidence="2">Uncharacterized protein</fullName>
    </submittedName>
</protein>
<dbReference type="Proteomes" id="UP001235966">
    <property type="component" value="Unassembled WGS sequence"/>
</dbReference>
<dbReference type="RefSeq" id="WP_278058479.1">
    <property type="nucleotide sequence ID" value="NZ_CP121247.1"/>
</dbReference>
<organism evidence="2 3">
    <name type="scientific">Arcanobacterium wilhelmae</name>
    <dbReference type="NCBI Taxonomy" id="1803177"/>
    <lineage>
        <taxon>Bacteria</taxon>
        <taxon>Bacillati</taxon>
        <taxon>Actinomycetota</taxon>
        <taxon>Actinomycetes</taxon>
        <taxon>Actinomycetales</taxon>
        <taxon>Actinomycetaceae</taxon>
        <taxon>Arcanobacterium</taxon>
    </lineage>
</organism>
<evidence type="ECO:0000313" key="2">
    <source>
        <dbReference type="EMBL" id="MDP9800936.1"/>
    </source>
</evidence>
<evidence type="ECO:0000313" key="3">
    <source>
        <dbReference type="Proteomes" id="UP001235966"/>
    </source>
</evidence>
<reference evidence="2 3" key="1">
    <citation type="submission" date="2023-07" db="EMBL/GenBank/DDBJ databases">
        <title>Sequencing the genomes of 1000 actinobacteria strains.</title>
        <authorList>
            <person name="Klenk H.-P."/>
        </authorList>
    </citation>
    <scope>NUCLEOTIDE SEQUENCE [LARGE SCALE GENOMIC DNA]</scope>
    <source>
        <strain evidence="2 3">DSM 102162</strain>
    </source>
</reference>